<accession>A0A1B1NBR5</accession>
<gene>
    <name evidence="3" type="ORF">SGUI_1493</name>
</gene>
<dbReference type="STRING" id="1758689.SGUI_1493"/>
<reference evidence="3 4" key="1">
    <citation type="submission" date="2016-03" db="EMBL/GenBank/DDBJ databases">
        <title>Shallow-sea hydrothermal system.</title>
        <authorList>
            <person name="Tang K."/>
        </authorList>
    </citation>
    <scope>NUCLEOTIDE SEQUENCE [LARGE SCALE GENOMIC DNA]</scope>
    <source>
        <strain evidence="3 4">JLT9</strain>
    </source>
</reference>
<proteinExistence type="predicted"/>
<evidence type="ECO:0000256" key="1">
    <source>
        <dbReference type="SAM" id="MobiDB-lite"/>
    </source>
</evidence>
<keyword evidence="4" id="KW-1185">Reference proteome</keyword>
<feature type="region of interest" description="Disordered" evidence="1">
    <location>
        <begin position="126"/>
        <end position="147"/>
    </location>
</feature>
<keyword evidence="2" id="KW-1133">Transmembrane helix</keyword>
<feature type="compositionally biased region" description="Basic residues" evidence="1">
    <location>
        <begin position="136"/>
        <end position="147"/>
    </location>
</feature>
<dbReference type="EMBL" id="CP014989">
    <property type="protein sequence ID" value="ANS78889.1"/>
    <property type="molecule type" value="Genomic_DNA"/>
</dbReference>
<keyword evidence="2" id="KW-0812">Transmembrane</keyword>
<dbReference type="InterPro" id="IPR021202">
    <property type="entry name" value="Rv3654c-like"/>
</dbReference>
<feature type="transmembrane region" description="Helical" evidence="2">
    <location>
        <begin position="21"/>
        <end position="48"/>
    </location>
</feature>
<dbReference type="RefSeq" id="WP_191090965.1">
    <property type="nucleotide sequence ID" value="NZ_CP014989.1"/>
</dbReference>
<dbReference type="NCBIfam" id="TIGR03816">
    <property type="entry name" value="tadE_like_DECH"/>
    <property type="match status" value="1"/>
</dbReference>
<evidence type="ECO:0000313" key="4">
    <source>
        <dbReference type="Proteomes" id="UP000092482"/>
    </source>
</evidence>
<dbReference type="AlphaFoldDB" id="A0A1B1NBR5"/>
<dbReference type="Proteomes" id="UP000092482">
    <property type="component" value="Chromosome"/>
</dbReference>
<sequence>MTRRPDRLGRLRRLDREAGSASLLAVGVVAGLVSVLVLALGLVAVLVAGQQARTAADLASLAAAGAAVQGAGTAQACTTAGEVAARHHSRLQSCAAEQAGGRTWPDVVVTVRTPVPPTPWTVTARARAGAVPPRPTPRRARAVPRPA</sequence>
<keyword evidence="2" id="KW-0472">Membrane</keyword>
<organism evidence="3 4">
    <name type="scientific">Serinicoccus hydrothermalis</name>
    <dbReference type="NCBI Taxonomy" id="1758689"/>
    <lineage>
        <taxon>Bacteria</taxon>
        <taxon>Bacillati</taxon>
        <taxon>Actinomycetota</taxon>
        <taxon>Actinomycetes</taxon>
        <taxon>Micrococcales</taxon>
        <taxon>Ornithinimicrobiaceae</taxon>
        <taxon>Serinicoccus</taxon>
    </lineage>
</organism>
<name>A0A1B1NBR5_9MICO</name>
<dbReference type="KEGG" id="serj:SGUI_1493"/>
<evidence type="ECO:0000256" key="2">
    <source>
        <dbReference type="SAM" id="Phobius"/>
    </source>
</evidence>
<evidence type="ECO:0000313" key="3">
    <source>
        <dbReference type="EMBL" id="ANS78889.1"/>
    </source>
</evidence>
<protein>
    <submittedName>
        <fullName evidence="3">Uncharacterized protein</fullName>
    </submittedName>
</protein>